<feature type="transmembrane region" description="Helical" evidence="9">
    <location>
        <begin position="280"/>
        <end position="299"/>
    </location>
</feature>
<dbReference type="Proteomes" id="UP000018922">
    <property type="component" value="Chromosome I"/>
</dbReference>
<evidence type="ECO:0000256" key="3">
    <source>
        <dbReference type="ARBA" id="ARBA00022475"/>
    </source>
</evidence>
<evidence type="ECO:0000256" key="5">
    <source>
        <dbReference type="ARBA" id="ARBA00022970"/>
    </source>
</evidence>
<feature type="transmembrane region" description="Helical" evidence="9">
    <location>
        <begin position="221"/>
        <end position="240"/>
    </location>
</feature>
<accession>V6F416</accession>
<keyword evidence="4 9" id="KW-0812">Transmembrane</keyword>
<dbReference type="CDD" id="cd06582">
    <property type="entry name" value="TM_PBP1_LivH_like"/>
    <property type="match status" value="1"/>
</dbReference>
<dbReference type="HOGENOM" id="CLU_039929_2_1_5"/>
<evidence type="ECO:0000256" key="1">
    <source>
        <dbReference type="ARBA" id="ARBA00004651"/>
    </source>
</evidence>
<sequence length="309" mass="32440">MLHVIAQLFIEQGLNGLQLGITLFLMAAGLTLVFGIMDVIHLSHGSFYMLGAYLTATLGARFDSYLLGLALAIPLVALIGMVVEWIAIRRLYERDHLDQVLATFGLIMFFNEAVRMIWGAQPIFLSPPASLAGTVELLPGLFYPQFRLAILGTGLAVAALLGLMIRRTRLGMRLRAGASDRAMAGALGVNIDGLFTIVFGLGTGLAALAGGMAGTVLSVQVGMGESILILTFVVVVIGGIGSIKGALVGAVLVGLVDTLARTMLPVALRSTLPASQADSVAASLSSTSVYVLMILVLAWRPKGLYGART</sequence>
<feature type="transmembrane region" description="Helical" evidence="9">
    <location>
        <begin position="64"/>
        <end position="88"/>
    </location>
</feature>
<dbReference type="PANTHER" id="PTHR11795">
    <property type="entry name" value="BRANCHED-CHAIN AMINO ACID TRANSPORT SYSTEM PERMEASE PROTEIN LIVH"/>
    <property type="match status" value="1"/>
</dbReference>
<protein>
    <submittedName>
        <fullName evidence="10">High-affinity branched-chain amino acid transport system permease protein livH</fullName>
    </submittedName>
</protein>
<evidence type="ECO:0000256" key="9">
    <source>
        <dbReference type="SAM" id="Phobius"/>
    </source>
</evidence>
<evidence type="ECO:0000313" key="11">
    <source>
        <dbReference type="Proteomes" id="UP000018922"/>
    </source>
</evidence>
<dbReference type="STRING" id="1430440.MGMSRv2__1821"/>
<feature type="transmembrane region" description="Helical" evidence="9">
    <location>
        <begin position="21"/>
        <end position="44"/>
    </location>
</feature>
<dbReference type="InterPro" id="IPR052157">
    <property type="entry name" value="BCAA_transport_permease"/>
</dbReference>
<organism evidence="10 11">
    <name type="scientific">Magnetospirillum gryphiswaldense (strain DSM 6361 / JCM 21280 / NBRC 15271 / MSR-1)</name>
    <dbReference type="NCBI Taxonomy" id="431944"/>
    <lineage>
        <taxon>Bacteria</taxon>
        <taxon>Pseudomonadati</taxon>
        <taxon>Pseudomonadota</taxon>
        <taxon>Alphaproteobacteria</taxon>
        <taxon>Rhodospirillales</taxon>
        <taxon>Rhodospirillaceae</taxon>
        <taxon>Magnetospirillum</taxon>
    </lineage>
</organism>
<dbReference type="InterPro" id="IPR001851">
    <property type="entry name" value="ABC_transp_permease"/>
</dbReference>
<dbReference type="GO" id="GO:0022857">
    <property type="term" value="F:transmembrane transporter activity"/>
    <property type="evidence" value="ECO:0007669"/>
    <property type="project" value="InterPro"/>
</dbReference>
<dbReference type="KEGG" id="mgy:MGMSRv2__1821"/>
<dbReference type="EMBL" id="HG794546">
    <property type="protein sequence ID" value="CDK99036.1"/>
    <property type="molecule type" value="Genomic_DNA"/>
</dbReference>
<dbReference type="Pfam" id="PF02653">
    <property type="entry name" value="BPD_transp_2"/>
    <property type="match status" value="1"/>
</dbReference>
<keyword evidence="5" id="KW-0029">Amino-acid transport</keyword>
<evidence type="ECO:0000256" key="6">
    <source>
        <dbReference type="ARBA" id="ARBA00022989"/>
    </source>
</evidence>
<keyword evidence="11" id="KW-1185">Reference proteome</keyword>
<feature type="transmembrane region" description="Helical" evidence="9">
    <location>
        <begin position="146"/>
        <end position="165"/>
    </location>
</feature>
<keyword evidence="7 9" id="KW-0472">Membrane</keyword>
<proteinExistence type="inferred from homology"/>
<evidence type="ECO:0000256" key="2">
    <source>
        <dbReference type="ARBA" id="ARBA00022448"/>
    </source>
</evidence>
<keyword evidence="3" id="KW-1003">Cell membrane</keyword>
<name>V6F416_MAGGM</name>
<feature type="transmembrane region" description="Helical" evidence="9">
    <location>
        <begin position="100"/>
        <end position="118"/>
    </location>
</feature>
<evidence type="ECO:0000256" key="7">
    <source>
        <dbReference type="ARBA" id="ARBA00023136"/>
    </source>
</evidence>
<gene>
    <name evidence="10" type="ordered locus">MGMSRv2__1821</name>
</gene>
<evidence type="ECO:0000313" key="10">
    <source>
        <dbReference type="EMBL" id="CDK99036.1"/>
    </source>
</evidence>
<keyword evidence="6 9" id="KW-1133">Transmembrane helix</keyword>
<evidence type="ECO:0000256" key="4">
    <source>
        <dbReference type="ARBA" id="ARBA00022692"/>
    </source>
</evidence>
<comment type="subcellular location">
    <subcellularLocation>
        <location evidence="1">Cell membrane</location>
        <topology evidence="1">Multi-pass membrane protein</topology>
    </subcellularLocation>
</comment>
<dbReference type="eggNOG" id="COG0559">
    <property type="taxonomic scope" value="Bacteria"/>
</dbReference>
<feature type="transmembrane region" description="Helical" evidence="9">
    <location>
        <begin position="247"/>
        <end position="268"/>
    </location>
</feature>
<dbReference type="PANTHER" id="PTHR11795:SF442">
    <property type="entry name" value="ABC TRANSPORTER ATP-BINDING PROTEIN"/>
    <property type="match status" value="1"/>
</dbReference>
<dbReference type="GO" id="GO:0006865">
    <property type="term" value="P:amino acid transport"/>
    <property type="evidence" value="ECO:0007669"/>
    <property type="project" value="UniProtKB-KW"/>
</dbReference>
<dbReference type="AlphaFoldDB" id="V6F416"/>
<reference evidence="10 11" key="1">
    <citation type="journal article" date="2014" name="Genome Announc.">
        <title>Complete genome sequence of Magnetospirillum gryphiswaldense MSR-1.</title>
        <authorList>
            <person name="Wang X."/>
            <person name="Wang Q."/>
            <person name="Zhang W."/>
            <person name="Wang Y."/>
            <person name="Li L."/>
            <person name="Wen T."/>
            <person name="Zhang T."/>
            <person name="Zhang Y."/>
            <person name="Xu J."/>
            <person name="Hu J."/>
            <person name="Li S."/>
            <person name="Liu L."/>
            <person name="Liu J."/>
            <person name="Jiang W."/>
            <person name="Tian J."/>
            <person name="Li Y."/>
            <person name="Schuler D."/>
            <person name="Wang L."/>
            <person name="Li J."/>
        </authorList>
    </citation>
    <scope>NUCLEOTIDE SEQUENCE [LARGE SCALE GENOMIC DNA]</scope>
    <source>
        <strain evidence="11">DSM 6361 / JCM 21280 / NBRC 15271 / MSR-1</strain>
    </source>
</reference>
<evidence type="ECO:0000256" key="8">
    <source>
        <dbReference type="ARBA" id="ARBA00037998"/>
    </source>
</evidence>
<feature type="transmembrane region" description="Helical" evidence="9">
    <location>
        <begin position="186"/>
        <end position="209"/>
    </location>
</feature>
<keyword evidence="2" id="KW-0813">Transport</keyword>
<comment type="similarity">
    <text evidence="8">Belongs to the binding-protein-dependent transport system permease family. LivHM subfamily.</text>
</comment>
<dbReference type="GO" id="GO:0005886">
    <property type="term" value="C:plasma membrane"/>
    <property type="evidence" value="ECO:0007669"/>
    <property type="project" value="UniProtKB-SubCell"/>
</dbReference>